<organism evidence="8 9">
    <name type="scientific">Strigamia maritima</name>
    <name type="common">European centipede</name>
    <name type="synonym">Geophilus maritimus</name>
    <dbReference type="NCBI Taxonomy" id="126957"/>
    <lineage>
        <taxon>Eukaryota</taxon>
        <taxon>Metazoa</taxon>
        <taxon>Ecdysozoa</taxon>
        <taxon>Arthropoda</taxon>
        <taxon>Myriapoda</taxon>
        <taxon>Chilopoda</taxon>
        <taxon>Pleurostigmophora</taxon>
        <taxon>Geophilomorpha</taxon>
        <taxon>Linotaeniidae</taxon>
        <taxon>Strigamia</taxon>
    </lineage>
</organism>
<dbReference type="GO" id="GO:0005833">
    <property type="term" value="C:hemoglobin complex"/>
    <property type="evidence" value="ECO:0007669"/>
    <property type="project" value="InterPro"/>
</dbReference>
<evidence type="ECO:0000256" key="1">
    <source>
        <dbReference type="ARBA" id="ARBA00022448"/>
    </source>
</evidence>
<dbReference type="SUPFAM" id="SSF46458">
    <property type="entry name" value="Globin-like"/>
    <property type="match status" value="1"/>
</dbReference>
<evidence type="ECO:0000259" key="7">
    <source>
        <dbReference type="PROSITE" id="PS01033"/>
    </source>
</evidence>
<evidence type="ECO:0000256" key="4">
    <source>
        <dbReference type="ARBA" id="ARBA00022723"/>
    </source>
</evidence>
<keyword evidence="2 6" id="KW-0349">Heme</keyword>
<dbReference type="eggNOG" id="KOG3378">
    <property type="taxonomic scope" value="Eukaryota"/>
</dbReference>
<dbReference type="CDD" id="cd01040">
    <property type="entry name" value="Mb-like"/>
    <property type="match status" value="1"/>
</dbReference>
<feature type="domain" description="Globin" evidence="7">
    <location>
        <begin position="43"/>
        <end position="190"/>
    </location>
</feature>
<keyword evidence="5" id="KW-0408">Iron</keyword>
<evidence type="ECO:0000256" key="6">
    <source>
        <dbReference type="RuleBase" id="RU000356"/>
    </source>
</evidence>
<keyword evidence="3 6" id="KW-0561">Oxygen transport</keyword>
<dbReference type="STRING" id="126957.T1JI21"/>
<evidence type="ECO:0000256" key="2">
    <source>
        <dbReference type="ARBA" id="ARBA00022617"/>
    </source>
</evidence>
<dbReference type="PRINTS" id="PR00611">
    <property type="entry name" value="ERYTHCRUORIN"/>
</dbReference>
<comment type="similarity">
    <text evidence="6">Belongs to the globin family.</text>
</comment>
<dbReference type="PROSITE" id="PS01033">
    <property type="entry name" value="GLOBIN"/>
    <property type="match status" value="1"/>
</dbReference>
<dbReference type="Gene3D" id="1.10.490.10">
    <property type="entry name" value="Globins"/>
    <property type="match status" value="1"/>
</dbReference>
<dbReference type="PANTHER" id="PTHR47217">
    <property type="entry name" value="GLOBIN-LIKE PROTEIN"/>
    <property type="match status" value="1"/>
</dbReference>
<reference evidence="9" key="1">
    <citation type="submission" date="2011-05" db="EMBL/GenBank/DDBJ databases">
        <authorList>
            <person name="Richards S.R."/>
            <person name="Qu J."/>
            <person name="Jiang H."/>
            <person name="Jhangiani S.N."/>
            <person name="Agravi P."/>
            <person name="Goodspeed R."/>
            <person name="Gross S."/>
            <person name="Mandapat C."/>
            <person name="Jackson L."/>
            <person name="Mathew T."/>
            <person name="Pu L."/>
            <person name="Thornton R."/>
            <person name="Saada N."/>
            <person name="Wilczek-Boney K.B."/>
            <person name="Lee S."/>
            <person name="Kovar C."/>
            <person name="Wu Y."/>
            <person name="Scherer S.E."/>
            <person name="Worley K.C."/>
            <person name="Muzny D.M."/>
            <person name="Gibbs R."/>
        </authorList>
    </citation>
    <scope>NUCLEOTIDE SEQUENCE</scope>
    <source>
        <strain evidence="9">Brora</strain>
    </source>
</reference>
<protein>
    <recommendedName>
        <fullName evidence="7">Globin domain-containing protein</fullName>
    </recommendedName>
</protein>
<dbReference type="PANTHER" id="PTHR47217:SF1">
    <property type="entry name" value="GLOBIN-LIKE PROTEIN"/>
    <property type="match status" value="1"/>
</dbReference>
<dbReference type="InterPro" id="IPR002336">
    <property type="entry name" value="Erythrocruorin"/>
</dbReference>
<evidence type="ECO:0000256" key="5">
    <source>
        <dbReference type="ARBA" id="ARBA00023004"/>
    </source>
</evidence>
<dbReference type="OMA" id="TWARVYE"/>
<dbReference type="InterPro" id="IPR044399">
    <property type="entry name" value="Mb-like_M"/>
</dbReference>
<dbReference type="InterPro" id="IPR012292">
    <property type="entry name" value="Globin/Proto"/>
</dbReference>
<dbReference type="AlphaFoldDB" id="T1JI21"/>
<dbReference type="GO" id="GO:0005344">
    <property type="term" value="F:oxygen carrier activity"/>
    <property type="evidence" value="ECO:0007669"/>
    <property type="project" value="UniProtKB-KW"/>
</dbReference>
<dbReference type="EnsemblMetazoa" id="SMAR013502-RA">
    <property type="protein sequence ID" value="SMAR013502-PA"/>
    <property type="gene ID" value="SMAR013502"/>
</dbReference>
<keyword evidence="1 6" id="KW-0813">Transport</keyword>
<keyword evidence="9" id="KW-1185">Reference proteome</keyword>
<dbReference type="Pfam" id="PF00042">
    <property type="entry name" value="Globin"/>
    <property type="match status" value="1"/>
</dbReference>
<dbReference type="GO" id="GO:0046872">
    <property type="term" value="F:metal ion binding"/>
    <property type="evidence" value="ECO:0007669"/>
    <property type="project" value="UniProtKB-KW"/>
</dbReference>
<sequence length="194" mass="22239">MDDIFHHIKSIVTMGGWISYFWPQKSAEFDVSPGLDEVESASGLTLRQKKVVTEIWDLVKIDIKQNGIDFFIEFFKAFPLNLNNFKAFQNMTDDQLRKSKKLEAHATNVMYAISTVVDNLQDVECLTELLSTIGRNHIKRKITPVQFDQVGITFIKFLENKLGSRITPFCRNAWEVTFKVMNSIIVAGLQSNDD</sequence>
<evidence type="ECO:0000256" key="3">
    <source>
        <dbReference type="ARBA" id="ARBA00022621"/>
    </source>
</evidence>
<accession>T1JI21</accession>
<dbReference type="EMBL" id="JH431825">
    <property type="status" value="NOT_ANNOTATED_CDS"/>
    <property type="molecule type" value="Genomic_DNA"/>
</dbReference>
<reference evidence="8" key="2">
    <citation type="submission" date="2015-02" db="UniProtKB">
        <authorList>
            <consortium name="EnsemblMetazoa"/>
        </authorList>
    </citation>
    <scope>IDENTIFICATION</scope>
</reference>
<dbReference type="PhylomeDB" id="T1JI21"/>
<dbReference type="GO" id="GO:0020037">
    <property type="term" value="F:heme binding"/>
    <property type="evidence" value="ECO:0007669"/>
    <property type="project" value="InterPro"/>
</dbReference>
<dbReference type="InterPro" id="IPR000971">
    <property type="entry name" value="Globin"/>
</dbReference>
<evidence type="ECO:0000313" key="8">
    <source>
        <dbReference type="EnsemblMetazoa" id="SMAR013502-PA"/>
    </source>
</evidence>
<dbReference type="HOGENOM" id="CLU_003827_13_1_1"/>
<dbReference type="GO" id="GO:0019825">
    <property type="term" value="F:oxygen binding"/>
    <property type="evidence" value="ECO:0007669"/>
    <property type="project" value="InterPro"/>
</dbReference>
<name>T1JI21_STRMM</name>
<dbReference type="Proteomes" id="UP000014500">
    <property type="component" value="Unassembled WGS sequence"/>
</dbReference>
<proteinExistence type="inferred from homology"/>
<evidence type="ECO:0000313" key="9">
    <source>
        <dbReference type="Proteomes" id="UP000014500"/>
    </source>
</evidence>
<dbReference type="GO" id="GO:0005576">
    <property type="term" value="C:extracellular region"/>
    <property type="evidence" value="ECO:0007669"/>
    <property type="project" value="InterPro"/>
</dbReference>
<dbReference type="InterPro" id="IPR009050">
    <property type="entry name" value="Globin-like_sf"/>
</dbReference>
<keyword evidence="4" id="KW-0479">Metal-binding</keyword>